<evidence type="ECO:0000259" key="8">
    <source>
        <dbReference type="PROSITE" id="PS50249"/>
    </source>
</evidence>
<evidence type="ECO:0000256" key="3">
    <source>
        <dbReference type="ARBA" id="ARBA00022723"/>
    </source>
</evidence>
<dbReference type="PROSITE" id="PS50249">
    <property type="entry name" value="MPN"/>
    <property type="match status" value="1"/>
</dbReference>
<evidence type="ECO:0000256" key="2">
    <source>
        <dbReference type="ARBA" id="ARBA00022670"/>
    </source>
</evidence>
<dbReference type="NCBIfam" id="NF000642">
    <property type="entry name" value="PRK00024.1"/>
    <property type="match status" value="1"/>
</dbReference>
<dbReference type="InterPro" id="IPR025657">
    <property type="entry name" value="RadC_JAB"/>
</dbReference>
<keyword evidence="5" id="KW-0862">Zinc</keyword>
<comment type="similarity">
    <text evidence="1 7">Belongs to the UPF0758 family.</text>
</comment>
<keyword evidence="10" id="KW-1185">Reference proteome</keyword>
<dbReference type="PROSITE" id="PS01302">
    <property type="entry name" value="UPF0758"/>
    <property type="match status" value="1"/>
</dbReference>
<evidence type="ECO:0000256" key="4">
    <source>
        <dbReference type="ARBA" id="ARBA00022801"/>
    </source>
</evidence>
<evidence type="ECO:0000256" key="5">
    <source>
        <dbReference type="ARBA" id="ARBA00022833"/>
    </source>
</evidence>
<dbReference type="InterPro" id="IPR046778">
    <property type="entry name" value="UPF0758_N"/>
</dbReference>
<dbReference type="InterPro" id="IPR020891">
    <property type="entry name" value="UPF0758_CS"/>
</dbReference>
<protein>
    <submittedName>
        <fullName evidence="9">DNA repair protein RadC</fullName>
    </submittedName>
</protein>
<dbReference type="EMBL" id="JAQIFT010000068">
    <property type="protein sequence ID" value="MDA3733657.1"/>
    <property type="molecule type" value="Genomic_DNA"/>
</dbReference>
<dbReference type="NCBIfam" id="TIGR00608">
    <property type="entry name" value="radc"/>
    <property type="match status" value="1"/>
</dbReference>
<dbReference type="InterPro" id="IPR001405">
    <property type="entry name" value="UPF0758"/>
</dbReference>
<proteinExistence type="inferred from homology"/>
<dbReference type="CDD" id="cd08071">
    <property type="entry name" value="MPN_DUF2466"/>
    <property type="match status" value="1"/>
</dbReference>
<keyword evidence="6" id="KW-0482">Metalloprotease</keyword>
<name>A0AA42DRK5_9FIRM</name>
<dbReference type="Pfam" id="PF04002">
    <property type="entry name" value="RadC"/>
    <property type="match status" value="1"/>
</dbReference>
<sequence>MKIEDFPLEERPYEKFLKYGEQSLSDLELLTILIRTGTQTKSSMDIARELLVDEKGRTNLLRLYENNLERLMCIKGIGKVKAIQILTLLEMSKRLSQTTYSHKMKWQSPKDVANYFMEDLRHKKIEQFLVVYLDTKCKCLGYEAISKGSLNASIVHPREVFKGAILKSAYSIIALHNHPSGDPTPSREDIQITNKLKSSGEMLGIGLLDHIIIGDGLFISFKEQGYL</sequence>
<accession>A0AA42DRK5</accession>
<dbReference type="GO" id="GO:0046872">
    <property type="term" value="F:metal ion binding"/>
    <property type="evidence" value="ECO:0007669"/>
    <property type="project" value="UniProtKB-KW"/>
</dbReference>
<dbReference type="Gene3D" id="3.40.140.10">
    <property type="entry name" value="Cytidine Deaminase, domain 2"/>
    <property type="match status" value="1"/>
</dbReference>
<dbReference type="PANTHER" id="PTHR30471:SF3">
    <property type="entry name" value="UPF0758 PROTEIN YEES-RELATED"/>
    <property type="match status" value="1"/>
</dbReference>
<dbReference type="InterPro" id="IPR037518">
    <property type="entry name" value="MPN"/>
</dbReference>
<organism evidence="9 10">
    <name type="scientific">Holtiella tumoricola</name>
    <dbReference type="NCBI Taxonomy" id="3018743"/>
    <lineage>
        <taxon>Bacteria</taxon>
        <taxon>Bacillati</taxon>
        <taxon>Bacillota</taxon>
        <taxon>Clostridia</taxon>
        <taxon>Lachnospirales</taxon>
        <taxon>Cellulosilyticaceae</taxon>
        <taxon>Holtiella</taxon>
    </lineage>
</organism>
<reference evidence="9" key="1">
    <citation type="journal article" date="2023" name="Int. J. Syst. Evol. Microbiol.">
        <title>&lt;i&gt;Holtiella tumoricola&lt;/i&gt; gen. nov. sp. nov., isolated from a human clinical sample.</title>
        <authorList>
            <person name="Allen-Vercoe E."/>
            <person name="Daigneault M.C."/>
            <person name="Vancuren S.J."/>
            <person name="Cochrane K."/>
            <person name="O'Neal L.L."/>
            <person name="Sankaranarayanan K."/>
            <person name="Lawson P.A."/>
        </authorList>
    </citation>
    <scope>NUCLEOTIDE SEQUENCE</scope>
    <source>
        <strain evidence="9">CC70A</strain>
    </source>
</reference>
<dbReference type="AlphaFoldDB" id="A0AA42DRK5"/>
<evidence type="ECO:0000256" key="6">
    <source>
        <dbReference type="ARBA" id="ARBA00023049"/>
    </source>
</evidence>
<feature type="domain" description="MPN" evidence="8">
    <location>
        <begin position="105"/>
        <end position="227"/>
    </location>
</feature>
<keyword evidence="4" id="KW-0378">Hydrolase</keyword>
<dbReference type="Proteomes" id="UP001169242">
    <property type="component" value="Unassembled WGS sequence"/>
</dbReference>
<dbReference type="GO" id="GO:0006508">
    <property type="term" value="P:proteolysis"/>
    <property type="evidence" value="ECO:0007669"/>
    <property type="project" value="UniProtKB-KW"/>
</dbReference>
<dbReference type="GO" id="GO:0008237">
    <property type="term" value="F:metallopeptidase activity"/>
    <property type="evidence" value="ECO:0007669"/>
    <property type="project" value="UniProtKB-KW"/>
</dbReference>
<evidence type="ECO:0000256" key="1">
    <source>
        <dbReference type="ARBA" id="ARBA00010243"/>
    </source>
</evidence>
<evidence type="ECO:0000313" key="9">
    <source>
        <dbReference type="EMBL" id="MDA3733657.1"/>
    </source>
</evidence>
<dbReference type="RefSeq" id="WP_271013435.1">
    <property type="nucleotide sequence ID" value="NZ_JAQIFT010000068.1"/>
</dbReference>
<keyword evidence="3" id="KW-0479">Metal-binding</keyword>
<evidence type="ECO:0000313" key="10">
    <source>
        <dbReference type="Proteomes" id="UP001169242"/>
    </source>
</evidence>
<keyword evidence="2" id="KW-0645">Protease</keyword>
<dbReference type="PANTHER" id="PTHR30471">
    <property type="entry name" value="DNA REPAIR PROTEIN RADC"/>
    <property type="match status" value="1"/>
</dbReference>
<comment type="caution">
    <text evidence="9">The sequence shown here is derived from an EMBL/GenBank/DDBJ whole genome shotgun (WGS) entry which is preliminary data.</text>
</comment>
<gene>
    <name evidence="9" type="primary">radC</name>
    <name evidence="9" type="ORF">PBV87_19490</name>
</gene>
<evidence type="ECO:0000256" key="7">
    <source>
        <dbReference type="RuleBase" id="RU003797"/>
    </source>
</evidence>
<dbReference type="Pfam" id="PF20582">
    <property type="entry name" value="UPF0758_N"/>
    <property type="match status" value="1"/>
</dbReference>